<accession>A0A0A9EHC5</accession>
<evidence type="ECO:0000313" key="1">
    <source>
        <dbReference type="EMBL" id="JAD98433.1"/>
    </source>
</evidence>
<protein>
    <submittedName>
        <fullName evidence="1">Uncharacterized protein</fullName>
    </submittedName>
</protein>
<reference evidence="1" key="2">
    <citation type="journal article" date="2015" name="Data Brief">
        <title>Shoot transcriptome of the giant reed, Arundo donax.</title>
        <authorList>
            <person name="Barrero R.A."/>
            <person name="Guerrero F.D."/>
            <person name="Moolhuijzen P."/>
            <person name="Goolsby J.A."/>
            <person name="Tidwell J."/>
            <person name="Bellgard S.E."/>
            <person name="Bellgard M.I."/>
        </authorList>
    </citation>
    <scope>NUCLEOTIDE SEQUENCE</scope>
    <source>
        <tissue evidence="1">Shoot tissue taken approximately 20 cm above the soil surface</tissue>
    </source>
</reference>
<organism evidence="1">
    <name type="scientific">Arundo donax</name>
    <name type="common">Giant reed</name>
    <name type="synonym">Donax arundinaceus</name>
    <dbReference type="NCBI Taxonomy" id="35708"/>
    <lineage>
        <taxon>Eukaryota</taxon>
        <taxon>Viridiplantae</taxon>
        <taxon>Streptophyta</taxon>
        <taxon>Embryophyta</taxon>
        <taxon>Tracheophyta</taxon>
        <taxon>Spermatophyta</taxon>
        <taxon>Magnoliopsida</taxon>
        <taxon>Liliopsida</taxon>
        <taxon>Poales</taxon>
        <taxon>Poaceae</taxon>
        <taxon>PACMAD clade</taxon>
        <taxon>Arundinoideae</taxon>
        <taxon>Arundineae</taxon>
        <taxon>Arundo</taxon>
    </lineage>
</organism>
<dbReference type="AlphaFoldDB" id="A0A0A9EHC5"/>
<dbReference type="EMBL" id="GBRH01199462">
    <property type="protein sequence ID" value="JAD98433.1"/>
    <property type="molecule type" value="Transcribed_RNA"/>
</dbReference>
<sequence length="70" mass="8270">MVFYVAWKIIRVRKTRNAPYPFRHCSLLDTKSSSSGIVVRPKIRQVIAVCCKTTERRFIRWSTQLKLLLC</sequence>
<name>A0A0A9EHC5_ARUDO</name>
<proteinExistence type="predicted"/>
<reference evidence="1" key="1">
    <citation type="submission" date="2014-09" db="EMBL/GenBank/DDBJ databases">
        <authorList>
            <person name="Magalhaes I.L.F."/>
            <person name="Oliveira U."/>
            <person name="Santos F.R."/>
            <person name="Vidigal T.H.D.A."/>
            <person name="Brescovit A.D."/>
            <person name="Santos A.J."/>
        </authorList>
    </citation>
    <scope>NUCLEOTIDE SEQUENCE</scope>
    <source>
        <tissue evidence="1">Shoot tissue taken approximately 20 cm above the soil surface</tissue>
    </source>
</reference>